<evidence type="ECO:0000313" key="1">
    <source>
        <dbReference type="EMBL" id="ETN81737.1"/>
    </source>
</evidence>
<dbReference type="KEGG" id="nai:NECAME_17831"/>
<reference evidence="2" key="1">
    <citation type="journal article" date="2014" name="Nat. Genet.">
        <title>Genome of the human hookworm Necator americanus.</title>
        <authorList>
            <person name="Tang Y.T."/>
            <person name="Gao X."/>
            <person name="Rosa B.A."/>
            <person name="Abubucker S."/>
            <person name="Hallsworth-Pepin K."/>
            <person name="Martin J."/>
            <person name="Tyagi R."/>
            <person name="Heizer E."/>
            <person name="Zhang X."/>
            <person name="Bhonagiri-Palsikar V."/>
            <person name="Minx P."/>
            <person name="Warren W.C."/>
            <person name="Wang Q."/>
            <person name="Zhan B."/>
            <person name="Hotez P.J."/>
            <person name="Sternberg P.W."/>
            <person name="Dougall A."/>
            <person name="Gaze S.T."/>
            <person name="Mulvenna J."/>
            <person name="Sotillo J."/>
            <person name="Ranganathan S."/>
            <person name="Rabelo E.M."/>
            <person name="Wilson R.K."/>
            <person name="Felgner P.L."/>
            <person name="Bethony J."/>
            <person name="Hawdon J.M."/>
            <person name="Gasser R.B."/>
            <person name="Loukas A."/>
            <person name="Mitreva M."/>
        </authorList>
    </citation>
    <scope>NUCLEOTIDE SEQUENCE [LARGE SCALE GENOMIC DNA]</scope>
</reference>
<name>W2TL31_NECAM</name>
<dbReference type="Proteomes" id="UP000053676">
    <property type="component" value="Unassembled WGS sequence"/>
</dbReference>
<proteinExistence type="predicted"/>
<gene>
    <name evidence="1" type="ORF">NECAME_17831</name>
</gene>
<organism evidence="1 2">
    <name type="scientific">Necator americanus</name>
    <name type="common">Human hookworm</name>
    <dbReference type="NCBI Taxonomy" id="51031"/>
    <lineage>
        <taxon>Eukaryota</taxon>
        <taxon>Metazoa</taxon>
        <taxon>Ecdysozoa</taxon>
        <taxon>Nematoda</taxon>
        <taxon>Chromadorea</taxon>
        <taxon>Rhabditida</taxon>
        <taxon>Rhabditina</taxon>
        <taxon>Rhabditomorpha</taxon>
        <taxon>Strongyloidea</taxon>
        <taxon>Ancylostomatidae</taxon>
        <taxon>Bunostominae</taxon>
        <taxon>Necator</taxon>
    </lineage>
</organism>
<dbReference type="EMBL" id="KI658629">
    <property type="protein sequence ID" value="ETN81737.1"/>
    <property type="molecule type" value="Genomic_DNA"/>
</dbReference>
<protein>
    <submittedName>
        <fullName evidence="1">Uncharacterized protein</fullName>
    </submittedName>
</protein>
<evidence type="ECO:0000313" key="2">
    <source>
        <dbReference type="Proteomes" id="UP000053676"/>
    </source>
</evidence>
<keyword evidence="2" id="KW-1185">Reference proteome</keyword>
<accession>W2TL31</accession>
<dbReference type="AlphaFoldDB" id="W2TL31"/>
<sequence length="88" mass="9546">MRLELPEMGKDWVISAQSLAWGGTGAKGADQIDVVGTFFAIEQAFSASRAEVPGHRVNNKGLSSENEGYVACFVDQFSHATAWAFHEN</sequence>